<dbReference type="GO" id="GO:0008270">
    <property type="term" value="F:zinc ion binding"/>
    <property type="evidence" value="ECO:0007669"/>
    <property type="project" value="InterPro"/>
</dbReference>
<keyword evidence="2" id="KW-0238">DNA-binding</keyword>
<evidence type="ECO:0000256" key="2">
    <source>
        <dbReference type="ARBA" id="ARBA00023125"/>
    </source>
</evidence>
<dbReference type="InterPro" id="IPR001138">
    <property type="entry name" value="Zn2Cys6_DnaBD"/>
</dbReference>
<evidence type="ECO:0000313" key="7">
    <source>
        <dbReference type="EMBL" id="KAJ5089616.1"/>
    </source>
</evidence>
<dbReference type="EMBL" id="JAPQKI010000009">
    <property type="protein sequence ID" value="KAJ5089616.1"/>
    <property type="molecule type" value="Genomic_DNA"/>
</dbReference>
<dbReference type="Proteomes" id="UP001149074">
    <property type="component" value="Unassembled WGS sequence"/>
</dbReference>
<keyword evidence="4" id="KW-0539">Nucleus</keyword>
<feature type="region of interest" description="Disordered" evidence="5">
    <location>
        <begin position="193"/>
        <end position="256"/>
    </location>
</feature>
<keyword evidence="1" id="KW-0805">Transcription regulation</keyword>
<dbReference type="RefSeq" id="XP_056471598.1">
    <property type="nucleotide sequence ID" value="XM_056620792.1"/>
</dbReference>
<comment type="caution">
    <text evidence="7">The sequence shown here is derived from an EMBL/GenBank/DDBJ whole genome shotgun (WGS) entry which is preliminary data.</text>
</comment>
<evidence type="ECO:0000313" key="8">
    <source>
        <dbReference type="Proteomes" id="UP001149074"/>
    </source>
</evidence>
<dbReference type="AlphaFoldDB" id="A0A9W9EXB5"/>
<dbReference type="SUPFAM" id="SSF57701">
    <property type="entry name" value="Zn2/Cys6 DNA-binding domain"/>
    <property type="match status" value="1"/>
</dbReference>
<evidence type="ECO:0000256" key="4">
    <source>
        <dbReference type="ARBA" id="ARBA00023242"/>
    </source>
</evidence>
<evidence type="ECO:0000256" key="5">
    <source>
        <dbReference type="SAM" id="MobiDB-lite"/>
    </source>
</evidence>
<protein>
    <recommendedName>
        <fullName evidence="6">Zn(2)-C6 fungal-type domain-containing protein</fullName>
    </recommendedName>
</protein>
<dbReference type="SMART" id="SM00066">
    <property type="entry name" value="GAL4"/>
    <property type="match status" value="1"/>
</dbReference>
<dbReference type="Pfam" id="PF00172">
    <property type="entry name" value="Zn_clus"/>
    <property type="match status" value="1"/>
</dbReference>
<gene>
    <name evidence="7" type="ORF">N7532_008300</name>
</gene>
<keyword evidence="3" id="KW-0804">Transcription</keyword>
<keyword evidence="8" id="KW-1185">Reference proteome</keyword>
<dbReference type="GO" id="GO:0000981">
    <property type="term" value="F:DNA-binding transcription factor activity, RNA polymerase II-specific"/>
    <property type="evidence" value="ECO:0007669"/>
    <property type="project" value="InterPro"/>
</dbReference>
<proteinExistence type="predicted"/>
<evidence type="ECO:0000256" key="1">
    <source>
        <dbReference type="ARBA" id="ARBA00023015"/>
    </source>
</evidence>
<name>A0A9W9EXB5_9EURO</name>
<feature type="compositionally biased region" description="Polar residues" evidence="5">
    <location>
        <begin position="243"/>
        <end position="256"/>
    </location>
</feature>
<feature type="domain" description="Zn(2)-C6 fungal-type" evidence="6">
    <location>
        <begin position="159"/>
        <end position="188"/>
    </location>
</feature>
<sequence>MRSQNPESGPWATTNDDGQLAGYFYTWDLNAPATDVGIAFVLRERGFPRADSRSSPNTTHSYNFFNNLPNIGGFPFLLYRYPPIPQTARSMSSINPEDLDLARQYHNPGREFMGENFRFVVVDPTHPNQRAYWERSARTDFERGQQRDEMKILRQSGGACIPCYQGKKKCDPGNPCRQCLRRGLQCVRKMKFSTSSNNTPSDDVHSSSPDQDRRDDFSAITPPIENVLPQDNPGASGLPGNLPSKNNVHSTSSQMPNTYGNAIDNIFLTPADIARIVDFDVDDPNYHSSMAAALRDVLDRRA</sequence>
<feature type="compositionally biased region" description="Basic and acidic residues" evidence="5">
    <location>
        <begin position="202"/>
        <end position="217"/>
    </location>
</feature>
<evidence type="ECO:0000256" key="3">
    <source>
        <dbReference type="ARBA" id="ARBA00023163"/>
    </source>
</evidence>
<dbReference type="OrthoDB" id="4227365at2759"/>
<dbReference type="CDD" id="cd00067">
    <property type="entry name" value="GAL4"/>
    <property type="match status" value="1"/>
</dbReference>
<accession>A0A9W9EXB5</accession>
<organism evidence="7 8">
    <name type="scientific">Penicillium argentinense</name>
    <dbReference type="NCBI Taxonomy" id="1131581"/>
    <lineage>
        <taxon>Eukaryota</taxon>
        <taxon>Fungi</taxon>
        <taxon>Dikarya</taxon>
        <taxon>Ascomycota</taxon>
        <taxon>Pezizomycotina</taxon>
        <taxon>Eurotiomycetes</taxon>
        <taxon>Eurotiomycetidae</taxon>
        <taxon>Eurotiales</taxon>
        <taxon>Aspergillaceae</taxon>
        <taxon>Penicillium</taxon>
    </lineage>
</organism>
<reference evidence="7" key="1">
    <citation type="submission" date="2022-11" db="EMBL/GenBank/DDBJ databases">
        <authorList>
            <person name="Petersen C."/>
        </authorList>
    </citation>
    <scope>NUCLEOTIDE SEQUENCE</scope>
    <source>
        <strain evidence="7">IBT 30761</strain>
    </source>
</reference>
<reference evidence="7" key="2">
    <citation type="journal article" date="2023" name="IMA Fungus">
        <title>Comparative genomic study of the Penicillium genus elucidates a diverse pangenome and 15 lateral gene transfer events.</title>
        <authorList>
            <person name="Petersen C."/>
            <person name="Sorensen T."/>
            <person name="Nielsen M.R."/>
            <person name="Sondergaard T.E."/>
            <person name="Sorensen J.L."/>
            <person name="Fitzpatrick D.A."/>
            <person name="Frisvad J.C."/>
            <person name="Nielsen K.L."/>
        </authorList>
    </citation>
    <scope>NUCLEOTIDE SEQUENCE</scope>
    <source>
        <strain evidence="7">IBT 30761</strain>
    </source>
</reference>
<dbReference type="InterPro" id="IPR036864">
    <property type="entry name" value="Zn2-C6_fun-type_DNA-bd_sf"/>
</dbReference>
<dbReference type="PROSITE" id="PS50048">
    <property type="entry name" value="ZN2_CY6_FUNGAL_2"/>
    <property type="match status" value="1"/>
</dbReference>
<evidence type="ECO:0000259" key="6">
    <source>
        <dbReference type="PROSITE" id="PS50048"/>
    </source>
</evidence>
<dbReference type="GeneID" id="81359771"/>
<dbReference type="Gene3D" id="4.10.240.10">
    <property type="entry name" value="Zn(2)-C6 fungal-type DNA-binding domain"/>
    <property type="match status" value="1"/>
</dbReference>
<dbReference type="GO" id="GO:0003677">
    <property type="term" value="F:DNA binding"/>
    <property type="evidence" value="ECO:0007669"/>
    <property type="project" value="UniProtKB-KW"/>
</dbReference>